<reference evidence="1 2" key="1">
    <citation type="submission" date="2020-09" db="EMBL/GenBank/DDBJ databases">
        <title>De no assembly of potato wild relative species, Solanum commersonii.</title>
        <authorList>
            <person name="Cho K."/>
        </authorList>
    </citation>
    <scope>NUCLEOTIDE SEQUENCE [LARGE SCALE GENOMIC DNA]</scope>
    <source>
        <strain evidence="1">LZ3.2</strain>
        <tissue evidence="1">Leaf</tissue>
    </source>
</reference>
<dbReference type="AlphaFoldDB" id="A0A9J5YV34"/>
<proteinExistence type="predicted"/>
<dbReference type="EMBL" id="JACXVP010000005">
    <property type="protein sequence ID" value="KAG5604433.1"/>
    <property type="molecule type" value="Genomic_DNA"/>
</dbReference>
<keyword evidence="2" id="KW-1185">Reference proteome</keyword>
<evidence type="ECO:0000313" key="2">
    <source>
        <dbReference type="Proteomes" id="UP000824120"/>
    </source>
</evidence>
<comment type="caution">
    <text evidence="1">The sequence shown here is derived from an EMBL/GenBank/DDBJ whole genome shotgun (WGS) entry which is preliminary data.</text>
</comment>
<sequence>MLEEKSRRVADMFMHLNCALYDNSIGDETCLKLPFSGAKHFACFALTLNEPLATMCFRGLIRQNPKGSFVLEVTAQLLWG</sequence>
<organism evidence="1 2">
    <name type="scientific">Solanum commersonii</name>
    <name type="common">Commerson's wild potato</name>
    <name type="synonym">Commerson's nightshade</name>
    <dbReference type="NCBI Taxonomy" id="4109"/>
    <lineage>
        <taxon>Eukaryota</taxon>
        <taxon>Viridiplantae</taxon>
        <taxon>Streptophyta</taxon>
        <taxon>Embryophyta</taxon>
        <taxon>Tracheophyta</taxon>
        <taxon>Spermatophyta</taxon>
        <taxon>Magnoliopsida</taxon>
        <taxon>eudicotyledons</taxon>
        <taxon>Gunneridae</taxon>
        <taxon>Pentapetalae</taxon>
        <taxon>asterids</taxon>
        <taxon>lamiids</taxon>
        <taxon>Solanales</taxon>
        <taxon>Solanaceae</taxon>
        <taxon>Solanoideae</taxon>
        <taxon>Solaneae</taxon>
        <taxon>Solanum</taxon>
    </lineage>
</organism>
<gene>
    <name evidence="1" type="ORF">H5410_025925</name>
</gene>
<dbReference type="Proteomes" id="UP000824120">
    <property type="component" value="Chromosome 5"/>
</dbReference>
<evidence type="ECO:0000313" key="1">
    <source>
        <dbReference type="EMBL" id="KAG5604433.1"/>
    </source>
</evidence>
<name>A0A9J5YV34_SOLCO</name>
<accession>A0A9J5YV34</accession>
<protein>
    <submittedName>
        <fullName evidence="1">Uncharacterized protein</fullName>
    </submittedName>
</protein>